<sequence>MLRINIPVGGNFSLLPIQEDFCKDENKPFPVGFIGFKYKLYLKSVQFHGACLKAPKLKVKLGKDYKEKKWYQDGSTNGCQAILQKHL</sequence>
<protein>
    <submittedName>
        <fullName evidence="1">Uncharacterized protein</fullName>
    </submittedName>
</protein>
<dbReference type="AlphaFoldDB" id="A0A3N4M6V9"/>
<dbReference type="EMBL" id="RMBX01000012">
    <property type="protein sequence ID" value="RPD39112.1"/>
    <property type="molecule type" value="Genomic_DNA"/>
</dbReference>
<evidence type="ECO:0000313" key="2">
    <source>
        <dbReference type="Proteomes" id="UP000279089"/>
    </source>
</evidence>
<proteinExistence type="predicted"/>
<name>A0A3N4M6V9_9BACT</name>
<reference evidence="2" key="1">
    <citation type="submission" date="2018-11" db="EMBL/GenBank/DDBJ databases">
        <title>Chitinophaga lutea sp.nov., isolate from arsenic contaminated soil.</title>
        <authorList>
            <person name="Zong Y."/>
        </authorList>
    </citation>
    <scope>NUCLEOTIDE SEQUENCE [LARGE SCALE GENOMIC DNA]</scope>
    <source>
        <strain evidence="2">YLT18</strain>
    </source>
</reference>
<comment type="caution">
    <text evidence="1">The sequence shown here is derived from an EMBL/GenBank/DDBJ whole genome shotgun (WGS) entry which is preliminary data.</text>
</comment>
<dbReference type="RefSeq" id="WP_120518263.1">
    <property type="nucleotide sequence ID" value="NZ_QXZY01000012.1"/>
</dbReference>
<keyword evidence="2" id="KW-1185">Reference proteome</keyword>
<organism evidence="1 2">
    <name type="scientific">Chitinophaga barathri</name>
    <dbReference type="NCBI Taxonomy" id="1647451"/>
    <lineage>
        <taxon>Bacteria</taxon>
        <taxon>Pseudomonadati</taxon>
        <taxon>Bacteroidota</taxon>
        <taxon>Chitinophagia</taxon>
        <taxon>Chitinophagales</taxon>
        <taxon>Chitinophagaceae</taxon>
        <taxon>Chitinophaga</taxon>
    </lineage>
</organism>
<evidence type="ECO:0000313" key="1">
    <source>
        <dbReference type="EMBL" id="RPD39112.1"/>
    </source>
</evidence>
<gene>
    <name evidence="1" type="ORF">EG028_21090</name>
</gene>
<accession>A0A3N4M6V9</accession>
<dbReference type="Proteomes" id="UP000279089">
    <property type="component" value="Unassembled WGS sequence"/>
</dbReference>